<name>A0A8K1CF05_PYTOL</name>
<dbReference type="OrthoDB" id="3797628at2759"/>
<evidence type="ECO:0000313" key="2">
    <source>
        <dbReference type="EMBL" id="TMW60987.1"/>
    </source>
</evidence>
<evidence type="ECO:0000313" key="3">
    <source>
        <dbReference type="Proteomes" id="UP000794436"/>
    </source>
</evidence>
<comment type="caution">
    <text evidence="2">The sequence shown here is derived from an EMBL/GenBank/DDBJ whole genome shotgun (WGS) entry which is preliminary data.</text>
</comment>
<dbReference type="EMBL" id="SPLM01000078">
    <property type="protein sequence ID" value="TMW60987.1"/>
    <property type="molecule type" value="Genomic_DNA"/>
</dbReference>
<dbReference type="Proteomes" id="UP000794436">
    <property type="component" value="Unassembled WGS sequence"/>
</dbReference>
<keyword evidence="3" id="KW-1185">Reference proteome</keyword>
<dbReference type="Gene3D" id="1.25.40.690">
    <property type="match status" value="1"/>
</dbReference>
<sequence length="518" mass="57991">MVDMRREAISRWMEDALLSELQELGVYDSSVPSQAGVLKLLIQHRIVEAAEMAMECGDFRLSSLISQASTYEGSDFRTLLVDQLSQWSENGTLEYVNEEVIMIYSLLAGSVEVLTAQKASELSWIMCLALFFWYKRGPSTSLKTALSMYQDAVAKRLANGPSSTFAYSSNKMDVLMEVMKLYVDDAGSLCSVLSPSGFAGGRDAHLDYELSWQLNSVLRALGYKIDRQWESHIHQNFIRQLEGAGLWEQAIYVSLNISDAIERTSTCRQLLLRNADMLSKAASKRVELCDRFMIPMEWIEEALAVAAVAKHDYRQEIAHWIAAQCFQEAHACLIRRVAPICLFTGEKRVLSQVLAELEPHAHEIPEWNSCGEDYLIGGGLVLEYLRLESQDALETDGEEDFLVRLLQLSDRLSHSREVSTNGTRKQKAEPSELLVARTTLSSMLVTLSTLSIQLRSALAADPTGSQDEVSEEASAPQLDPSFLSSLAAFTRGRETKFVETYRTQQLLSLCSAFVEMRA</sequence>
<dbReference type="InterPro" id="IPR021967">
    <property type="entry name" value="Nup98_C"/>
</dbReference>
<proteinExistence type="predicted"/>
<gene>
    <name evidence="2" type="ORF">Poli38472_014448</name>
</gene>
<dbReference type="Pfam" id="PF12110">
    <property type="entry name" value="Nup96"/>
    <property type="match status" value="1"/>
</dbReference>
<organism evidence="2 3">
    <name type="scientific">Pythium oligandrum</name>
    <name type="common">Mycoparasitic fungus</name>
    <dbReference type="NCBI Taxonomy" id="41045"/>
    <lineage>
        <taxon>Eukaryota</taxon>
        <taxon>Sar</taxon>
        <taxon>Stramenopiles</taxon>
        <taxon>Oomycota</taxon>
        <taxon>Peronosporomycetes</taxon>
        <taxon>Pythiales</taxon>
        <taxon>Pythiaceae</taxon>
        <taxon>Pythium</taxon>
    </lineage>
</organism>
<dbReference type="AlphaFoldDB" id="A0A8K1CF05"/>
<feature type="domain" description="Nuclear pore complex protein NUP96 C-terminal" evidence="1">
    <location>
        <begin position="37"/>
        <end position="305"/>
    </location>
</feature>
<protein>
    <recommendedName>
        <fullName evidence="1">Nuclear pore complex protein NUP96 C-terminal domain-containing protein</fullName>
    </recommendedName>
</protein>
<reference evidence="2" key="1">
    <citation type="submission" date="2019-03" db="EMBL/GenBank/DDBJ databases">
        <title>Long read genome sequence of the mycoparasitic Pythium oligandrum ATCC 38472 isolated from sugarbeet rhizosphere.</title>
        <authorList>
            <person name="Gaulin E."/>
        </authorList>
    </citation>
    <scope>NUCLEOTIDE SEQUENCE</scope>
    <source>
        <strain evidence="2">ATCC 38472_TT</strain>
    </source>
</reference>
<evidence type="ECO:0000259" key="1">
    <source>
        <dbReference type="Pfam" id="PF12110"/>
    </source>
</evidence>
<accession>A0A8K1CF05</accession>